<dbReference type="EMBL" id="LK028579">
    <property type="protein sequence ID" value="CDS19725.1"/>
    <property type="molecule type" value="Genomic_DNA"/>
</dbReference>
<evidence type="ECO:0000256" key="1">
    <source>
        <dbReference type="SAM" id="MobiDB-lite"/>
    </source>
</evidence>
<dbReference type="Proteomes" id="UP000492820">
    <property type="component" value="Unassembled WGS sequence"/>
</dbReference>
<reference evidence="2 3" key="1">
    <citation type="journal article" date="2013" name="Nature">
        <title>The genomes of four tapeworm species reveal adaptations to parasitism.</title>
        <authorList>
            <person name="Tsai I.J."/>
            <person name="Zarowiecki M."/>
            <person name="Holroyd N."/>
            <person name="Garciarrubio A."/>
            <person name="Sanchez-Flores A."/>
            <person name="Brooks K.L."/>
            <person name="Tracey A."/>
            <person name="Bobes R.J."/>
            <person name="Fragoso G."/>
            <person name="Sciutto E."/>
            <person name="Aslett M."/>
            <person name="Beasley H."/>
            <person name="Bennett H.M."/>
            <person name="Cai J."/>
            <person name="Camicia F."/>
            <person name="Clark R."/>
            <person name="Cucher M."/>
            <person name="De Silva N."/>
            <person name="Day T.A."/>
            <person name="Deplazes P."/>
            <person name="Estrada K."/>
            <person name="Fernandez C."/>
            <person name="Holland P.W."/>
            <person name="Hou J."/>
            <person name="Hu S."/>
            <person name="Huckvale T."/>
            <person name="Hung S.S."/>
            <person name="Kamenetzky L."/>
            <person name="Keane J.A."/>
            <person name="Kiss F."/>
            <person name="Koziol U."/>
            <person name="Lambert O."/>
            <person name="Liu K."/>
            <person name="Luo X."/>
            <person name="Luo Y."/>
            <person name="Macchiaroli N."/>
            <person name="Nichol S."/>
            <person name="Paps J."/>
            <person name="Parkinson J."/>
            <person name="Pouchkina-Stantcheva N."/>
            <person name="Riddiford N."/>
            <person name="Rosenzvit M."/>
            <person name="Salinas G."/>
            <person name="Wasmuth J.D."/>
            <person name="Zamanian M."/>
            <person name="Zheng Y."/>
            <person name="Cai X."/>
            <person name="Soberon X."/>
            <person name="Olson P.D."/>
            <person name="Laclette J.P."/>
            <person name="Brehm K."/>
            <person name="Berriman M."/>
            <person name="Garciarrubio A."/>
            <person name="Bobes R.J."/>
            <person name="Fragoso G."/>
            <person name="Sanchez-Flores A."/>
            <person name="Estrada K."/>
            <person name="Cevallos M.A."/>
            <person name="Morett E."/>
            <person name="Gonzalez V."/>
            <person name="Portillo T."/>
            <person name="Ochoa-Leyva A."/>
            <person name="Jose M.V."/>
            <person name="Sciutto E."/>
            <person name="Landa A."/>
            <person name="Jimenez L."/>
            <person name="Valdes V."/>
            <person name="Carrero J.C."/>
            <person name="Larralde C."/>
            <person name="Morales-Montor J."/>
            <person name="Limon-Lason J."/>
            <person name="Soberon X."/>
            <person name="Laclette J.P."/>
        </authorList>
    </citation>
    <scope>NUCLEOTIDE SEQUENCE [LARGE SCALE GENOMIC DNA]</scope>
</reference>
<evidence type="ECO:0000313" key="4">
    <source>
        <dbReference type="WBParaSite" id="EgrG_000505700"/>
    </source>
</evidence>
<protein>
    <submittedName>
        <fullName evidence="2 4">Expressed conserved protein</fullName>
    </submittedName>
</protein>
<dbReference type="OrthoDB" id="6242940at2759"/>
<feature type="compositionally biased region" description="Polar residues" evidence="1">
    <location>
        <begin position="402"/>
        <end position="437"/>
    </location>
</feature>
<dbReference type="AlphaFoldDB" id="A0A068WIZ8"/>
<name>A0A068WIZ8_ECHGR</name>
<gene>
    <name evidence="2" type="ORF">EgrG_000505700</name>
</gene>
<reference evidence="2" key="2">
    <citation type="submission" date="2014-06" db="EMBL/GenBank/DDBJ databases">
        <authorList>
            <person name="Aslett M."/>
        </authorList>
    </citation>
    <scope>NUCLEOTIDE SEQUENCE</scope>
</reference>
<feature type="region of interest" description="Disordered" evidence="1">
    <location>
        <begin position="387"/>
        <end position="488"/>
    </location>
</feature>
<evidence type="ECO:0000313" key="3">
    <source>
        <dbReference type="Proteomes" id="UP000492820"/>
    </source>
</evidence>
<proteinExistence type="predicted"/>
<sequence length="572" mass="64528">MYNSYYQSVSEQPRHFGQKPFDCSAPLGYLTLNRKISNNKRLYGRGFPLYYQVAANGEQVKGDKSISENQAQYRRMNTPQAMNADDDEVDYSFSRLSVRERRKMFQTDEPMVISQYGTLPRGPMSRSVPRYDGKPASVASVPTQDVTFRKTPLMRQSCGGQNQVSPRRNSSFDFRPQSVISSRAVELQSAQRSSLVEPYVQPVYLPSRQSRPIYRSPPTVIQAGDQPIHPQSPQPVTYASPSRIVRGMSLSARTMPRERETSSMVREIWPSNQSPTSAQPLRVRVYNSDRSASSPAFSQTPAQWTQTSPAYPAYPAYGTRPASSATQMYRVVQSPSRVYPQTIAMSYSYPSPLQQQQPPAQLYVPLTSVHRRTVSTPQFPQKSITIYPTMRDRQPVEAPRQVYQQMASPRASQRSDWTVLQPTRITPTQASVNQSRPSLFGPMGRSNQQQPPPPLPHQGRIATLPSRPRPRVVNRRSPQQDEESGASSFNRQSAFFALLLFSPSPSPTVGILSTHEYATSSTSFFSSCLYSMHRKTEDALLASFPIQNFDKVKEEGDERMKPKSELETMMTS</sequence>
<reference evidence="4" key="3">
    <citation type="submission" date="2020-10" db="UniProtKB">
        <authorList>
            <consortium name="WormBaseParasite"/>
        </authorList>
    </citation>
    <scope>IDENTIFICATION</scope>
</reference>
<organism evidence="2">
    <name type="scientific">Echinococcus granulosus</name>
    <name type="common">Hydatid tapeworm</name>
    <dbReference type="NCBI Taxonomy" id="6210"/>
    <lineage>
        <taxon>Eukaryota</taxon>
        <taxon>Metazoa</taxon>
        <taxon>Spiralia</taxon>
        <taxon>Lophotrochozoa</taxon>
        <taxon>Platyhelminthes</taxon>
        <taxon>Cestoda</taxon>
        <taxon>Eucestoda</taxon>
        <taxon>Cyclophyllidea</taxon>
        <taxon>Taeniidae</taxon>
        <taxon>Echinococcus</taxon>
        <taxon>Echinococcus granulosus group</taxon>
    </lineage>
</organism>
<dbReference type="WBParaSite" id="EgrG_000505700">
    <property type="protein sequence ID" value="EgrG_000505700"/>
    <property type="gene ID" value="EgrG_000505700"/>
</dbReference>
<accession>A0A068WIZ8</accession>
<evidence type="ECO:0000313" key="2">
    <source>
        <dbReference type="EMBL" id="CDS19725.1"/>
    </source>
</evidence>